<gene>
    <name evidence="2" type="ORF">A4X06_0g8067</name>
</gene>
<proteinExistence type="predicted"/>
<protein>
    <submittedName>
        <fullName evidence="2">Uncharacterized protein</fullName>
    </submittedName>
</protein>
<accession>A0A8X7MLI2</accession>
<evidence type="ECO:0000256" key="1">
    <source>
        <dbReference type="SAM" id="MobiDB-lite"/>
    </source>
</evidence>
<reference evidence="2" key="1">
    <citation type="submission" date="2016-04" db="EMBL/GenBank/DDBJ databases">
        <authorList>
            <person name="Nguyen H.D."/>
            <person name="Samba Siva P."/>
            <person name="Cullis J."/>
            <person name="Levesque C.A."/>
            <person name="Hambleton S."/>
        </authorList>
    </citation>
    <scope>NUCLEOTIDE SEQUENCE</scope>
    <source>
        <strain evidence="2">DAOMC 236426</strain>
    </source>
</reference>
<evidence type="ECO:0000313" key="3">
    <source>
        <dbReference type="Proteomes" id="UP000077684"/>
    </source>
</evidence>
<keyword evidence="3" id="KW-1185">Reference proteome</keyword>
<feature type="compositionally biased region" description="Low complexity" evidence="1">
    <location>
        <begin position="133"/>
        <end position="154"/>
    </location>
</feature>
<dbReference type="AlphaFoldDB" id="A0A8X7MLI2"/>
<evidence type="ECO:0000313" key="2">
    <source>
        <dbReference type="EMBL" id="KAE8239746.1"/>
    </source>
</evidence>
<dbReference type="EMBL" id="LWDE02001610">
    <property type="protein sequence ID" value="KAE8239746.1"/>
    <property type="molecule type" value="Genomic_DNA"/>
</dbReference>
<sequence length="233" mass="24785">MMVIPPHSSTARWVPTANPAAFIINNNNGSSFGSSDGGLGKSMATAKRKRDDDADAGSEGMFHAARRLRTEEHTRPSIHPVLQSSFHPHSSAPSLPTPTMEYSNPVPTMTMTMMDSSPAGVAWLGHPLPDTASSYSNNNNNNNNSRAPTMLNTPPLTPPHSSAPGSGMDADSMMDMNLDVAGSSHAMQMQMDETSSSAGQGWNGVDFPQGMFTLQLSRNAAGHAHPYALDDSY</sequence>
<reference evidence="2" key="2">
    <citation type="journal article" date="2019" name="IMA Fungus">
        <title>Genome sequencing and comparison of five Tilletia species to identify candidate genes for the detection of regulated species infecting wheat.</title>
        <authorList>
            <person name="Nguyen H.D.T."/>
            <person name="Sultana T."/>
            <person name="Kesanakurti P."/>
            <person name="Hambleton S."/>
        </authorList>
    </citation>
    <scope>NUCLEOTIDE SEQUENCE</scope>
    <source>
        <strain evidence="2">DAOMC 236426</strain>
    </source>
</reference>
<feature type="region of interest" description="Disordered" evidence="1">
    <location>
        <begin position="29"/>
        <end position="58"/>
    </location>
</feature>
<feature type="region of interest" description="Disordered" evidence="1">
    <location>
        <begin position="132"/>
        <end position="166"/>
    </location>
</feature>
<name>A0A8X7MLI2_9BASI</name>
<dbReference type="Proteomes" id="UP000077684">
    <property type="component" value="Unassembled WGS sequence"/>
</dbReference>
<comment type="caution">
    <text evidence="2">The sequence shown here is derived from an EMBL/GenBank/DDBJ whole genome shotgun (WGS) entry which is preliminary data.</text>
</comment>
<organism evidence="2 3">
    <name type="scientific">Tilletia controversa</name>
    <name type="common">dwarf bunt fungus</name>
    <dbReference type="NCBI Taxonomy" id="13291"/>
    <lineage>
        <taxon>Eukaryota</taxon>
        <taxon>Fungi</taxon>
        <taxon>Dikarya</taxon>
        <taxon>Basidiomycota</taxon>
        <taxon>Ustilaginomycotina</taxon>
        <taxon>Exobasidiomycetes</taxon>
        <taxon>Tilletiales</taxon>
        <taxon>Tilletiaceae</taxon>
        <taxon>Tilletia</taxon>
    </lineage>
</organism>